<evidence type="ECO:0000313" key="4">
    <source>
        <dbReference type="EMBL" id="KAG0654997.1"/>
    </source>
</evidence>
<feature type="non-terminal residue" evidence="4">
    <location>
        <position position="1"/>
    </location>
</feature>
<keyword evidence="1 2" id="KW-0728">SH3 domain</keyword>
<organism evidence="4 5">
    <name type="scientific">Rhodotorula mucilaginosa</name>
    <name type="common">Yeast</name>
    <name type="synonym">Rhodotorula rubra</name>
    <dbReference type="NCBI Taxonomy" id="5537"/>
    <lineage>
        <taxon>Eukaryota</taxon>
        <taxon>Fungi</taxon>
        <taxon>Dikarya</taxon>
        <taxon>Basidiomycota</taxon>
        <taxon>Pucciniomycotina</taxon>
        <taxon>Microbotryomycetes</taxon>
        <taxon>Sporidiobolales</taxon>
        <taxon>Sporidiobolaceae</taxon>
        <taxon>Rhodotorula</taxon>
    </lineage>
</organism>
<dbReference type="InterPro" id="IPR001452">
    <property type="entry name" value="SH3_domain"/>
</dbReference>
<evidence type="ECO:0000256" key="2">
    <source>
        <dbReference type="PROSITE-ProRule" id="PRU00192"/>
    </source>
</evidence>
<protein>
    <recommendedName>
        <fullName evidence="3">SH3 domain-containing protein</fullName>
    </recommendedName>
</protein>
<dbReference type="Proteomes" id="UP000777482">
    <property type="component" value="Unassembled WGS sequence"/>
</dbReference>
<dbReference type="PROSITE" id="PS50002">
    <property type="entry name" value="SH3"/>
    <property type="match status" value="1"/>
</dbReference>
<gene>
    <name evidence="4" type="ORF">C6P46_001286</name>
</gene>
<evidence type="ECO:0000313" key="5">
    <source>
        <dbReference type="Proteomes" id="UP000777482"/>
    </source>
</evidence>
<name>A0A9P7B2J5_RHOMI</name>
<keyword evidence="5" id="KW-1185">Reference proteome</keyword>
<evidence type="ECO:0000256" key="1">
    <source>
        <dbReference type="ARBA" id="ARBA00022443"/>
    </source>
</evidence>
<dbReference type="PRINTS" id="PR00452">
    <property type="entry name" value="SH3DOMAIN"/>
</dbReference>
<accession>A0A9P7B2J5</accession>
<reference evidence="4 5" key="1">
    <citation type="submission" date="2020-11" db="EMBL/GenBank/DDBJ databases">
        <title>Kefir isolates.</title>
        <authorList>
            <person name="Marcisauskas S."/>
            <person name="Kim Y."/>
            <person name="Blasche S."/>
        </authorList>
    </citation>
    <scope>NUCLEOTIDE SEQUENCE [LARGE SCALE GENOMIC DNA]</scope>
    <source>
        <strain evidence="4 5">KR</strain>
    </source>
</reference>
<dbReference type="EMBL" id="PUHQ01000132">
    <property type="protein sequence ID" value="KAG0654997.1"/>
    <property type="molecule type" value="Genomic_DNA"/>
</dbReference>
<dbReference type="Pfam" id="PF07653">
    <property type="entry name" value="SH3_2"/>
    <property type="match status" value="1"/>
</dbReference>
<dbReference type="OrthoDB" id="28357at2759"/>
<dbReference type="InterPro" id="IPR036028">
    <property type="entry name" value="SH3-like_dom_sf"/>
</dbReference>
<dbReference type="Gene3D" id="2.30.30.40">
    <property type="entry name" value="SH3 Domains"/>
    <property type="match status" value="1"/>
</dbReference>
<dbReference type="SMART" id="SM00326">
    <property type="entry name" value="SH3"/>
    <property type="match status" value="1"/>
</dbReference>
<evidence type="ECO:0000259" key="3">
    <source>
        <dbReference type="PROSITE" id="PS50002"/>
    </source>
</evidence>
<dbReference type="SUPFAM" id="SSF50044">
    <property type="entry name" value="SH3-domain"/>
    <property type="match status" value="1"/>
</dbReference>
<sequence>MASSPPTTPTTPTAAAPSTVLLVRALHSFSPATLSSSSDGDQSRSQTCLSFERGQLLRCFNKDPSGWWDGQVINGDDQVATSSSSRRGWFPSNYVQVLREVPLRDAHHQQATTTIVGARRLGPEAEALMAQIEHHADLLEAAVYSRMKQSYQPTTA</sequence>
<dbReference type="AlphaFoldDB" id="A0A9P7B2J5"/>
<proteinExistence type="predicted"/>
<feature type="domain" description="SH3" evidence="3">
    <location>
        <begin position="18"/>
        <end position="100"/>
    </location>
</feature>
<comment type="caution">
    <text evidence="4">The sequence shown here is derived from an EMBL/GenBank/DDBJ whole genome shotgun (WGS) entry which is preliminary data.</text>
</comment>